<keyword evidence="2" id="KW-1185">Reference proteome</keyword>
<evidence type="ECO:0000313" key="2">
    <source>
        <dbReference type="Proteomes" id="UP000242496"/>
    </source>
</evidence>
<evidence type="ECO:0000313" key="1">
    <source>
        <dbReference type="EMBL" id="SFU61420.1"/>
    </source>
</evidence>
<dbReference type="AlphaFoldDB" id="A0A1I7HKX2"/>
<sequence>MPIHSDYQRTSKQRNHNIHETLSSSRFSDETITLPHHLVNDSLLFH</sequence>
<dbReference type="STRING" id="351659.SAMN05421784_11519"/>
<reference evidence="2" key="1">
    <citation type="submission" date="2016-10" db="EMBL/GenBank/DDBJ databases">
        <authorList>
            <person name="Varghese N."/>
            <person name="Submissions S."/>
        </authorList>
    </citation>
    <scope>NUCLEOTIDE SEQUENCE [LARGE SCALE GENOMIC DNA]</scope>
    <source>
        <strain evidence="2">DSM 18168</strain>
    </source>
</reference>
<organism evidence="1 2">
    <name type="scientific">Xenorhabdus koppenhoeferi</name>
    <dbReference type="NCBI Taxonomy" id="351659"/>
    <lineage>
        <taxon>Bacteria</taxon>
        <taxon>Pseudomonadati</taxon>
        <taxon>Pseudomonadota</taxon>
        <taxon>Gammaproteobacteria</taxon>
        <taxon>Enterobacterales</taxon>
        <taxon>Morganellaceae</taxon>
        <taxon>Xenorhabdus</taxon>
    </lineage>
</organism>
<protein>
    <submittedName>
        <fullName evidence="1">Uncharacterized protein</fullName>
    </submittedName>
</protein>
<accession>A0A1I7HKX2</accession>
<proteinExistence type="predicted"/>
<name>A0A1I7HKX2_9GAMM</name>
<dbReference type="Proteomes" id="UP000242496">
    <property type="component" value="Unassembled WGS sequence"/>
</dbReference>
<gene>
    <name evidence="1" type="ORF">SAMN05421784_11519</name>
</gene>
<dbReference type="EMBL" id="FPBJ01000015">
    <property type="protein sequence ID" value="SFU61420.1"/>
    <property type="molecule type" value="Genomic_DNA"/>
</dbReference>